<protein>
    <recommendedName>
        <fullName evidence="3">TIL domain-containing protein</fullName>
    </recommendedName>
</protein>
<evidence type="ECO:0000256" key="2">
    <source>
        <dbReference type="SAM" id="Phobius"/>
    </source>
</evidence>
<comment type="caution">
    <text evidence="4">The sequence shown here is derived from an EMBL/GenBank/DDBJ whole genome shotgun (WGS) entry which is preliminary data.</text>
</comment>
<name>A0A922I752_DERFA</name>
<evidence type="ECO:0000313" key="4">
    <source>
        <dbReference type="EMBL" id="KAH9526234.1"/>
    </source>
</evidence>
<evidence type="ECO:0000256" key="1">
    <source>
        <dbReference type="SAM" id="MobiDB-lite"/>
    </source>
</evidence>
<proteinExistence type="predicted"/>
<feature type="transmembrane region" description="Helical" evidence="2">
    <location>
        <begin position="6"/>
        <end position="26"/>
    </location>
</feature>
<gene>
    <name evidence="4" type="ORF">DERF_000334</name>
</gene>
<reference evidence="4" key="1">
    <citation type="submission" date="2013-05" db="EMBL/GenBank/DDBJ databases">
        <authorList>
            <person name="Yim A.K.Y."/>
            <person name="Chan T.F."/>
            <person name="Ji K.M."/>
            <person name="Liu X.Y."/>
            <person name="Zhou J.W."/>
            <person name="Li R.Q."/>
            <person name="Yang K.Y."/>
            <person name="Li J."/>
            <person name="Li M."/>
            <person name="Law P.T.W."/>
            <person name="Wu Y.L."/>
            <person name="Cai Z.L."/>
            <person name="Qin H."/>
            <person name="Bao Y."/>
            <person name="Leung R.K.K."/>
            <person name="Ng P.K.S."/>
            <person name="Zou J."/>
            <person name="Zhong X.J."/>
            <person name="Ran P.X."/>
            <person name="Zhong N.S."/>
            <person name="Liu Z.G."/>
            <person name="Tsui S.K.W."/>
        </authorList>
    </citation>
    <scope>NUCLEOTIDE SEQUENCE</scope>
    <source>
        <strain evidence="4">Derf</strain>
        <tissue evidence="4">Whole organism</tissue>
    </source>
</reference>
<keyword evidence="2" id="KW-1133">Transmembrane helix</keyword>
<evidence type="ECO:0000313" key="5">
    <source>
        <dbReference type="Proteomes" id="UP000790347"/>
    </source>
</evidence>
<dbReference type="Proteomes" id="UP000790347">
    <property type="component" value="Unassembled WGS sequence"/>
</dbReference>
<feature type="domain" description="TIL" evidence="3">
    <location>
        <begin position="43"/>
        <end position="101"/>
    </location>
</feature>
<organism evidence="4 5">
    <name type="scientific">Dermatophagoides farinae</name>
    <name type="common">American house dust mite</name>
    <dbReference type="NCBI Taxonomy" id="6954"/>
    <lineage>
        <taxon>Eukaryota</taxon>
        <taxon>Metazoa</taxon>
        <taxon>Ecdysozoa</taxon>
        <taxon>Arthropoda</taxon>
        <taxon>Chelicerata</taxon>
        <taxon>Arachnida</taxon>
        <taxon>Acari</taxon>
        <taxon>Acariformes</taxon>
        <taxon>Sarcoptiformes</taxon>
        <taxon>Astigmata</taxon>
        <taxon>Psoroptidia</taxon>
        <taxon>Analgoidea</taxon>
        <taxon>Pyroglyphidae</taxon>
        <taxon>Dermatophagoidinae</taxon>
        <taxon>Dermatophagoides</taxon>
    </lineage>
</organism>
<dbReference type="SUPFAM" id="SSF57567">
    <property type="entry name" value="Serine protease inhibitors"/>
    <property type="match status" value="1"/>
</dbReference>
<dbReference type="Gene3D" id="2.10.25.10">
    <property type="entry name" value="Laminin"/>
    <property type="match status" value="1"/>
</dbReference>
<dbReference type="Pfam" id="PF01826">
    <property type="entry name" value="TIL"/>
    <property type="match status" value="1"/>
</dbReference>
<dbReference type="InterPro" id="IPR002919">
    <property type="entry name" value="TIL_dom"/>
</dbReference>
<sequence length="157" mass="17792">MSGNIVNSNSLAITLIFISIHLIIFISMNESMITSAAPIVDECPEHSTFNPCMTRCPVTCSNFHSGPPECLSICQVGCECQPGFIKVSKNPWGPCVKRYECQLYTLNSYNNKQQQQQKRNRLSMFNQKKKMSQIYQSSQQSNNQTQTQTQTQTQINL</sequence>
<dbReference type="InterPro" id="IPR036084">
    <property type="entry name" value="Ser_inhib-like_sf"/>
</dbReference>
<dbReference type="EMBL" id="ASGP02000001">
    <property type="protein sequence ID" value="KAH9526234.1"/>
    <property type="molecule type" value="Genomic_DNA"/>
</dbReference>
<feature type="region of interest" description="Disordered" evidence="1">
    <location>
        <begin position="133"/>
        <end position="157"/>
    </location>
</feature>
<keyword evidence="2" id="KW-0472">Membrane</keyword>
<reference evidence="4" key="2">
    <citation type="journal article" date="2022" name="Res Sq">
        <title>Comparative Genomics Reveals Insights into the Divergent Evolution of Astigmatic Mites and Household Pest Adaptations.</title>
        <authorList>
            <person name="Xiong Q."/>
            <person name="Wan A.T.-Y."/>
            <person name="Liu X.-Y."/>
            <person name="Fung C.S.-H."/>
            <person name="Xiao X."/>
            <person name="Malainual N."/>
            <person name="Hou J."/>
            <person name="Wang L."/>
            <person name="Wang M."/>
            <person name="Yang K."/>
            <person name="Cui Y."/>
            <person name="Leung E."/>
            <person name="Nong W."/>
            <person name="Shin S.-K."/>
            <person name="Au S."/>
            <person name="Jeong K.Y."/>
            <person name="Chew F.T."/>
            <person name="Hui J."/>
            <person name="Leung T.F."/>
            <person name="Tungtrongchitr A."/>
            <person name="Zhong N."/>
            <person name="Liu Z."/>
            <person name="Tsui S."/>
        </authorList>
    </citation>
    <scope>NUCLEOTIDE SEQUENCE</scope>
    <source>
        <strain evidence="4">Derf</strain>
        <tissue evidence="4">Whole organism</tissue>
    </source>
</reference>
<dbReference type="CDD" id="cd19941">
    <property type="entry name" value="TIL"/>
    <property type="match status" value="1"/>
</dbReference>
<keyword evidence="5" id="KW-1185">Reference proteome</keyword>
<keyword evidence="2" id="KW-0812">Transmembrane</keyword>
<accession>A0A922I752</accession>
<evidence type="ECO:0000259" key="3">
    <source>
        <dbReference type="Pfam" id="PF01826"/>
    </source>
</evidence>
<feature type="compositionally biased region" description="Low complexity" evidence="1">
    <location>
        <begin position="136"/>
        <end position="157"/>
    </location>
</feature>
<dbReference type="AlphaFoldDB" id="A0A922I752"/>